<dbReference type="Proteomes" id="UP001630127">
    <property type="component" value="Unassembled WGS sequence"/>
</dbReference>
<evidence type="ECO:0000256" key="1">
    <source>
        <dbReference type="ARBA" id="ARBA00009995"/>
    </source>
</evidence>
<dbReference type="Gene3D" id="3.40.50.2000">
    <property type="entry name" value="Glycogen Phosphorylase B"/>
    <property type="match status" value="1"/>
</dbReference>
<gene>
    <name evidence="3" type="ORF">ACH5RR_010254</name>
</gene>
<evidence type="ECO:0000256" key="2">
    <source>
        <dbReference type="ARBA" id="ARBA00022676"/>
    </source>
</evidence>
<dbReference type="GO" id="GO:0016757">
    <property type="term" value="F:glycosyltransferase activity"/>
    <property type="evidence" value="ECO:0007669"/>
    <property type="project" value="UniProtKB-KW"/>
</dbReference>
<evidence type="ECO:0000313" key="3">
    <source>
        <dbReference type="EMBL" id="KAL3530932.1"/>
    </source>
</evidence>
<reference evidence="3 4" key="1">
    <citation type="submission" date="2024-11" db="EMBL/GenBank/DDBJ databases">
        <title>A near-complete genome assembly of Cinchona calisaya.</title>
        <authorList>
            <person name="Lian D.C."/>
            <person name="Zhao X.W."/>
            <person name="Wei L."/>
        </authorList>
    </citation>
    <scope>NUCLEOTIDE SEQUENCE [LARGE SCALE GENOMIC DNA]</scope>
    <source>
        <tissue evidence="3">Nenye</tissue>
    </source>
</reference>
<evidence type="ECO:0000313" key="4">
    <source>
        <dbReference type="Proteomes" id="UP001630127"/>
    </source>
</evidence>
<dbReference type="AlphaFoldDB" id="A0ABD3AI48"/>
<comment type="similarity">
    <text evidence="1">Belongs to the UDP-glycosyltransferase family.</text>
</comment>
<dbReference type="PANTHER" id="PTHR11926:SF1494">
    <property type="entry name" value="FLAVONOL 3-O-GLUCOSYLTRANSFERASE UGT76E12-RELATED"/>
    <property type="match status" value="1"/>
</dbReference>
<keyword evidence="2" id="KW-0328">Glycosyltransferase</keyword>
<proteinExistence type="inferred from homology"/>
<dbReference type="SUPFAM" id="SSF53756">
    <property type="entry name" value="UDP-Glycosyltransferase/glycogen phosphorylase"/>
    <property type="match status" value="1"/>
</dbReference>
<dbReference type="PANTHER" id="PTHR11926">
    <property type="entry name" value="GLUCOSYL/GLUCURONOSYL TRANSFERASES"/>
    <property type="match status" value="1"/>
</dbReference>
<organism evidence="3 4">
    <name type="scientific">Cinchona calisaya</name>
    <dbReference type="NCBI Taxonomy" id="153742"/>
    <lineage>
        <taxon>Eukaryota</taxon>
        <taxon>Viridiplantae</taxon>
        <taxon>Streptophyta</taxon>
        <taxon>Embryophyta</taxon>
        <taxon>Tracheophyta</taxon>
        <taxon>Spermatophyta</taxon>
        <taxon>Magnoliopsida</taxon>
        <taxon>eudicotyledons</taxon>
        <taxon>Gunneridae</taxon>
        <taxon>Pentapetalae</taxon>
        <taxon>asterids</taxon>
        <taxon>lamiids</taxon>
        <taxon>Gentianales</taxon>
        <taxon>Rubiaceae</taxon>
        <taxon>Cinchonoideae</taxon>
        <taxon>Cinchoneae</taxon>
        <taxon>Cinchona</taxon>
    </lineage>
</organism>
<keyword evidence="2" id="KW-0808">Transferase</keyword>
<name>A0ABD3AI48_9GENT</name>
<comment type="caution">
    <text evidence="3">The sequence shown here is derived from an EMBL/GenBank/DDBJ whole genome shotgun (WGS) entry which is preliminary data.</text>
</comment>
<dbReference type="EMBL" id="JBJUIK010000004">
    <property type="protein sequence ID" value="KAL3530932.1"/>
    <property type="molecule type" value="Genomic_DNA"/>
</dbReference>
<protein>
    <submittedName>
        <fullName evidence="3">Uncharacterized protein</fullName>
    </submittedName>
</protein>
<keyword evidence="4" id="KW-1185">Reference proteome</keyword>
<accession>A0ABD3AI48</accession>
<sequence length="170" mass="19068">MGSGTGDQVESRIKCNIIAIPYPGRGHINPMMNLCKLIASTRPDILITFVVTEEWHKLLSSDPNEFPPANIQFGTIPNVLPSETSRGKNFSAFLEALFTEMGPEVESFLDRIEIPNPSLILSDTYLRWALKIGKKRNIDVASFWTTSATMFSILHHYDLLLQNGHFTSIC</sequence>